<evidence type="ECO:0000313" key="4">
    <source>
        <dbReference type="EMBL" id="BAF63687.1"/>
    </source>
</evidence>
<feature type="domain" description="SabA N-terminal extracellular adhesion" evidence="3">
    <location>
        <begin position="45"/>
        <end position="198"/>
    </location>
</feature>
<gene>
    <name evidence="4" type="primary">sabA</name>
</gene>
<accession>A5LGD4</accession>
<dbReference type="PRINTS" id="PR01776">
    <property type="entry name" value="HPOMPFAMILY"/>
</dbReference>
<dbReference type="InterPro" id="IPR040838">
    <property type="entry name" value="SabA_N_adhesion"/>
</dbReference>
<dbReference type="Pfam" id="PF01856">
    <property type="entry name" value="HP_OMP"/>
    <property type="match status" value="1"/>
</dbReference>
<name>A5LGD4_HELPX</name>
<organism evidence="4">
    <name type="scientific">Helicobacter pylori</name>
    <name type="common">Campylobacter pylori</name>
    <dbReference type="NCBI Taxonomy" id="210"/>
    <lineage>
        <taxon>Bacteria</taxon>
        <taxon>Pseudomonadati</taxon>
        <taxon>Campylobacterota</taxon>
        <taxon>Epsilonproteobacteria</taxon>
        <taxon>Campylobacterales</taxon>
        <taxon>Helicobacteraceae</taxon>
        <taxon>Helicobacter</taxon>
    </lineage>
</organism>
<evidence type="ECO:0000259" key="3">
    <source>
        <dbReference type="Pfam" id="PF18304"/>
    </source>
</evidence>
<feature type="chain" id="PRO_5002686141" evidence="2">
    <location>
        <begin position="19"/>
        <end position="650"/>
    </location>
</feature>
<dbReference type="EMBL" id="AB244062">
    <property type="protein sequence ID" value="BAF63687.1"/>
    <property type="molecule type" value="Genomic_DNA"/>
</dbReference>
<proteinExistence type="predicted"/>
<feature type="signal peptide" evidence="2">
    <location>
        <begin position="1"/>
        <end position="18"/>
    </location>
</feature>
<evidence type="ECO:0000256" key="2">
    <source>
        <dbReference type="SAM" id="SignalP"/>
    </source>
</evidence>
<dbReference type="AlphaFoldDB" id="A5LGD4"/>
<keyword evidence="1" id="KW-0175">Coiled coil</keyword>
<dbReference type="InterPro" id="IPR002718">
    <property type="entry name" value="OMP_Helicobacter"/>
</dbReference>
<protein>
    <submittedName>
        <fullName evidence="4">Sialic acid-binding adhesin</fullName>
    </submittedName>
</protein>
<evidence type="ECO:0000256" key="1">
    <source>
        <dbReference type="SAM" id="Coils"/>
    </source>
</evidence>
<dbReference type="Pfam" id="PF18304">
    <property type="entry name" value="SabA_adhesion"/>
    <property type="match status" value="1"/>
</dbReference>
<feature type="coiled-coil region" evidence="1">
    <location>
        <begin position="44"/>
        <end position="74"/>
    </location>
</feature>
<reference evidence="4" key="1">
    <citation type="submission" date="2005-12" db="EMBL/GenBank/DDBJ databases">
        <title>Genetic analysis of the sialic acid-binding adhesin (SabA) of Helicobacter pylori in Japanese clinical isolates.</title>
        <authorList>
            <person name="Ootani K."/>
            <person name="Shao L."/>
            <person name="Takeda H."/>
            <person name="Fukui T."/>
            <person name="Mabe K."/>
            <person name="Kawata S."/>
            <person name="Fukao A."/>
        </authorList>
    </citation>
    <scope>NUCLEOTIDE SEQUENCE</scope>
    <source>
        <strain evidence="4">Y37</strain>
    </source>
</reference>
<sequence length="650" mass="71791">MKKRFLLSLSLAASLLCAEDNGFFVGAGYQIGEAVQMVKNTGELKNLNDKYEQLNQYLNQVASLRQSIQNANNISLVNSSLNDLKSFTKNNYNSTTQSPIFNAVQAVITSVLGFWSLYAGNYFTFFVGNKDTQQHTDVQGNPPFQTIIKNCSGIENCAMDQTTYDKMKKLAEELQAAQQNSATKANNLCALSGCATTQGQTPSSTVSTALNLAQQLMDLIADTKTAMMWKNIVINGVSNVPGGGITSTNYPTHYAVFNNIKAMIPILQQAVTLSQSNNSIASNLQAQATGSQTNPEFAKDIYNLALNQKQVISYAQDIFNLFNSIPADQYKYLEKAYLKIPNIGQTPTNPYRQVVNLNKEVQTIQNNVSYYGNRLDSALSVAKDVYNLKSNQASIVAAYNGAKNLSQEISQLPYNQVNTKDIVTLPYDKNAPAAGQYNYQINQEQASNLSQALAAMSNNPFKKIGMIASQSNNGALNGLGVQVGYKQFFGESKRWGLRYYGFFDYNHGYIKSSFFNSSSDIWTYGGGSDLLVNIINDSVTRKNNKLSVGLFGGIQLAGTTWLNSQYVNLTALNNPYSAKVNTSNFQFLFNLGLRTNLATAKKEDSEHSAQHGIELGIKIPTINTNYYSFLGAKLEYRRLYSVYLNYVFAY</sequence>
<keyword evidence="2" id="KW-0732">Signal</keyword>